<dbReference type="AlphaFoldDB" id="A0A1X7R7Y7"/>
<proteinExistence type="predicted"/>
<evidence type="ECO:0000256" key="2">
    <source>
        <dbReference type="ARBA" id="ARBA00023015"/>
    </source>
</evidence>
<accession>A0A1X7R7Y7</accession>
<feature type="coiled-coil region" evidence="5">
    <location>
        <begin position="65"/>
        <end position="92"/>
    </location>
</feature>
<dbReference type="Gene3D" id="1.20.5.170">
    <property type="match status" value="1"/>
</dbReference>
<dbReference type="STRING" id="1789683.A0A1X7R7Y7"/>
<dbReference type="PANTHER" id="PTHR40621:SF8">
    <property type="entry name" value="AP-1-LIKE TRANSCRIPTION FACTOR YAP3"/>
    <property type="match status" value="1"/>
</dbReference>
<keyword evidence="5" id="KW-0175">Coiled coil</keyword>
<dbReference type="GO" id="GO:0000976">
    <property type="term" value="F:transcription cis-regulatory region binding"/>
    <property type="evidence" value="ECO:0007669"/>
    <property type="project" value="InterPro"/>
</dbReference>
<dbReference type="EMBL" id="FXLY01000009">
    <property type="protein sequence ID" value="SMN21793.1"/>
    <property type="molecule type" value="Genomic_DNA"/>
</dbReference>
<dbReference type="GO" id="GO:0090575">
    <property type="term" value="C:RNA polymerase II transcription regulator complex"/>
    <property type="evidence" value="ECO:0007669"/>
    <property type="project" value="TreeGrafter"/>
</dbReference>
<evidence type="ECO:0000256" key="1">
    <source>
        <dbReference type="ARBA" id="ARBA00004123"/>
    </source>
</evidence>
<keyword evidence="4" id="KW-0539">Nucleus</keyword>
<keyword evidence="2" id="KW-0805">Transcription regulation</keyword>
<protein>
    <submittedName>
        <fullName evidence="7">Similar to Saccharomyces cerevisiae YHL009C YAP3 Basic leucine zipper (BZIP) transcription factor</fullName>
    </submittedName>
</protein>
<name>A0A1X7R7Y7_9SACH</name>
<evidence type="ECO:0000313" key="7">
    <source>
        <dbReference type="EMBL" id="SMN21793.1"/>
    </source>
</evidence>
<dbReference type="InterPro" id="IPR004827">
    <property type="entry name" value="bZIP"/>
</dbReference>
<evidence type="ECO:0000256" key="5">
    <source>
        <dbReference type="SAM" id="Coils"/>
    </source>
</evidence>
<dbReference type="GO" id="GO:0001228">
    <property type="term" value="F:DNA-binding transcription activator activity, RNA polymerase II-specific"/>
    <property type="evidence" value="ECO:0007669"/>
    <property type="project" value="TreeGrafter"/>
</dbReference>
<dbReference type="PROSITE" id="PS50217">
    <property type="entry name" value="BZIP"/>
    <property type="match status" value="1"/>
</dbReference>
<keyword evidence="8" id="KW-1185">Reference proteome</keyword>
<dbReference type="SUPFAM" id="SSF57959">
    <property type="entry name" value="Leucine zipper domain"/>
    <property type="match status" value="1"/>
</dbReference>
<reference evidence="7 8" key="1">
    <citation type="submission" date="2017-04" db="EMBL/GenBank/DDBJ databases">
        <authorList>
            <person name="Afonso C.L."/>
            <person name="Miller P.J."/>
            <person name="Scott M.A."/>
            <person name="Spackman E."/>
            <person name="Goraichik I."/>
            <person name="Dimitrov K.M."/>
            <person name="Suarez D.L."/>
            <person name="Swayne D.E."/>
        </authorList>
    </citation>
    <scope>NUCLEOTIDE SEQUENCE [LARGE SCALE GENOMIC DNA]</scope>
</reference>
<dbReference type="Proteomes" id="UP000196158">
    <property type="component" value="Unassembled WGS sequence"/>
</dbReference>
<comment type="subcellular location">
    <subcellularLocation>
        <location evidence="1">Nucleus</location>
    </subcellularLocation>
</comment>
<organism evidence="7 8">
    <name type="scientific">Maudiozyma saulgeensis</name>
    <dbReference type="NCBI Taxonomy" id="1789683"/>
    <lineage>
        <taxon>Eukaryota</taxon>
        <taxon>Fungi</taxon>
        <taxon>Dikarya</taxon>
        <taxon>Ascomycota</taxon>
        <taxon>Saccharomycotina</taxon>
        <taxon>Saccharomycetes</taxon>
        <taxon>Saccharomycetales</taxon>
        <taxon>Saccharomycetaceae</taxon>
        <taxon>Maudiozyma</taxon>
    </lineage>
</organism>
<evidence type="ECO:0000259" key="6">
    <source>
        <dbReference type="PROSITE" id="PS50217"/>
    </source>
</evidence>
<evidence type="ECO:0000256" key="3">
    <source>
        <dbReference type="ARBA" id="ARBA00023163"/>
    </source>
</evidence>
<dbReference type="CDD" id="cd14688">
    <property type="entry name" value="bZIP_YAP"/>
    <property type="match status" value="1"/>
</dbReference>
<keyword evidence="3" id="KW-0804">Transcription</keyword>
<evidence type="ECO:0000256" key="4">
    <source>
        <dbReference type="ARBA" id="ARBA00023242"/>
    </source>
</evidence>
<dbReference type="InterPro" id="IPR046347">
    <property type="entry name" value="bZIP_sf"/>
</dbReference>
<dbReference type="SMART" id="SM00338">
    <property type="entry name" value="BRLZ"/>
    <property type="match status" value="1"/>
</dbReference>
<sequence>MAEEHTFPTENLNLPDMDSQLALLLQPQEFPINSPNNLSNHLLNLSNDERAKKKAQNRAAQRAFRERKMARMKDLQNKLSESEFERINLLKEINQLKLLNKEIFTENDFLKKQQFNINKKNANTMTQSLSPTSPNLSEFENSYQSTSPKSFSFPTKDSFFKSLMVDQFGEEFIQQRYPNDMTYSGVQLLTVPATWEYLQKITEHNNDIEFDMIMVMNNLKRNHVCAEEGPSYPIYLINEMIVQAIEASSSSSS</sequence>
<evidence type="ECO:0000313" key="8">
    <source>
        <dbReference type="Proteomes" id="UP000196158"/>
    </source>
</evidence>
<gene>
    <name evidence="7" type="ORF">KASA_0J01045G</name>
</gene>
<feature type="domain" description="BZIP" evidence="6">
    <location>
        <begin position="47"/>
        <end position="97"/>
    </location>
</feature>
<dbReference type="PANTHER" id="PTHR40621">
    <property type="entry name" value="TRANSCRIPTION FACTOR KAPC-RELATED"/>
    <property type="match status" value="1"/>
</dbReference>
<dbReference type="PROSITE" id="PS00036">
    <property type="entry name" value="BZIP_BASIC"/>
    <property type="match status" value="1"/>
</dbReference>
<dbReference type="OrthoDB" id="4940293at2759"/>
<dbReference type="InterPro" id="IPR050936">
    <property type="entry name" value="AP-1-like"/>
</dbReference>